<reference evidence="2 3" key="1">
    <citation type="submission" date="2024-04" db="EMBL/GenBank/DDBJ databases">
        <title>Phyllosticta paracitricarpa is synonymous to the EU quarantine fungus P. citricarpa based on phylogenomic analyses.</title>
        <authorList>
            <consortium name="Lawrence Berkeley National Laboratory"/>
            <person name="Van Ingen-Buijs V.A."/>
            <person name="Van Westerhoven A.C."/>
            <person name="Haridas S."/>
            <person name="Skiadas P."/>
            <person name="Martin F."/>
            <person name="Groenewald J.Z."/>
            <person name="Crous P.W."/>
            <person name="Seidl M.F."/>
        </authorList>
    </citation>
    <scope>NUCLEOTIDE SEQUENCE [LARGE SCALE GENOMIC DNA]</scope>
    <source>
        <strain evidence="2 3">CBS 123371</strain>
    </source>
</reference>
<dbReference type="Gene3D" id="3.40.50.1820">
    <property type="entry name" value="alpha/beta hydrolase"/>
    <property type="match status" value="1"/>
</dbReference>
<accession>A0ABR1KPJ5</accession>
<sequence length="457" mass="49329">MGSLLLPVTYSFRIPSLHDSTPLDCRIHHPASIVNFDPDSGAKWPRKVAILAHPYAMLGGGFDDPIIENAGAELLAQGYIVGTFNFRGAQNSSGRTSWTGKPELADYMSFAGALVCYVHALKLPGESSTPASKTPDVNDLPVRIVFGGYSYGSLVVTRLPPIDSLLAPFQSAPTSHAASIIHQLASSLAARTTEELVEQHDASKKQHQLRPTSPRRTFGSRRKSPVTVGGYDSEPAATAGGGKRKSQDAGASGRRSLSLDLRRPQSWGKELRSSFHAPRHHRQQENTATVDKRQADDDDARPPPLPAHGQLAISPAYLLISPLLPPLSFLIAPSLAPSPAVLPSFSLSLFSSSASRSSSSKPLMMHPTLILFGTNDGFTGSKRLRAWCSKLATEAEAEVVQEQMHTSENTPTVATPPRTNPRFAWLEVAGAGHFWLEAGAMRELRGRVKTWAEGLEE</sequence>
<feature type="region of interest" description="Disordered" evidence="1">
    <location>
        <begin position="197"/>
        <end position="305"/>
    </location>
</feature>
<dbReference type="SUPFAM" id="SSF53474">
    <property type="entry name" value="alpha/beta-Hydrolases"/>
    <property type="match status" value="1"/>
</dbReference>
<dbReference type="PANTHER" id="PTHR42103">
    <property type="entry name" value="ALPHA/BETA-HYDROLASES SUPERFAMILY PROTEIN"/>
    <property type="match status" value="1"/>
</dbReference>
<organism evidence="2 3">
    <name type="scientific">Phyllosticta citriasiana</name>
    <dbReference type="NCBI Taxonomy" id="595635"/>
    <lineage>
        <taxon>Eukaryota</taxon>
        <taxon>Fungi</taxon>
        <taxon>Dikarya</taxon>
        <taxon>Ascomycota</taxon>
        <taxon>Pezizomycotina</taxon>
        <taxon>Dothideomycetes</taxon>
        <taxon>Dothideomycetes incertae sedis</taxon>
        <taxon>Botryosphaeriales</taxon>
        <taxon>Phyllostictaceae</taxon>
        <taxon>Phyllosticta</taxon>
    </lineage>
</organism>
<evidence type="ECO:0000313" key="2">
    <source>
        <dbReference type="EMBL" id="KAK7518848.1"/>
    </source>
</evidence>
<dbReference type="Proteomes" id="UP001363622">
    <property type="component" value="Unassembled WGS sequence"/>
</dbReference>
<evidence type="ECO:0000256" key="1">
    <source>
        <dbReference type="SAM" id="MobiDB-lite"/>
    </source>
</evidence>
<name>A0ABR1KPJ5_9PEZI</name>
<gene>
    <name evidence="2" type="ORF">IWZ03DRAFT_158213</name>
</gene>
<evidence type="ECO:0000313" key="3">
    <source>
        <dbReference type="Proteomes" id="UP001363622"/>
    </source>
</evidence>
<keyword evidence="3" id="KW-1185">Reference proteome</keyword>
<comment type="caution">
    <text evidence="2">The sequence shown here is derived from an EMBL/GenBank/DDBJ whole genome shotgun (WGS) entry which is preliminary data.</text>
</comment>
<dbReference type="InterPro" id="IPR029058">
    <property type="entry name" value="AB_hydrolase_fold"/>
</dbReference>
<dbReference type="PANTHER" id="PTHR42103:SF2">
    <property type="entry name" value="AB HYDROLASE-1 DOMAIN-CONTAINING PROTEIN"/>
    <property type="match status" value="1"/>
</dbReference>
<protein>
    <submittedName>
        <fullName evidence="2">Uncharacterized protein</fullName>
    </submittedName>
</protein>
<proteinExistence type="predicted"/>
<dbReference type="EMBL" id="JBBPHU010000004">
    <property type="protein sequence ID" value="KAK7518848.1"/>
    <property type="molecule type" value="Genomic_DNA"/>
</dbReference>